<dbReference type="InterPro" id="IPR025965">
    <property type="entry name" value="FlgD/Vpr_Ig-like"/>
</dbReference>
<keyword evidence="3" id="KW-1185">Reference proteome</keyword>
<evidence type="ECO:0000259" key="1">
    <source>
        <dbReference type="Pfam" id="PF13860"/>
    </source>
</evidence>
<dbReference type="eggNOG" id="COG2911">
    <property type="taxonomic scope" value="Bacteria"/>
</dbReference>
<evidence type="ECO:0000313" key="2">
    <source>
        <dbReference type="EMBL" id="AFN73715.1"/>
    </source>
</evidence>
<reference evidence="2 3" key="1">
    <citation type="journal article" date="2013" name="PLoS ONE">
        <title>Genomic analysis of Melioribacter roseus, facultatively anaerobic organotrophic bacterium representing a novel deep lineage within Bacteriodetes/Chlorobi group.</title>
        <authorList>
            <person name="Kadnikov V.V."/>
            <person name="Mardanov A.V."/>
            <person name="Podosokorskaya O.A."/>
            <person name="Gavrilov S.N."/>
            <person name="Kublanov I.V."/>
            <person name="Beletsky A.V."/>
            <person name="Bonch-Osmolovskaya E.A."/>
            <person name="Ravin N.V."/>
        </authorList>
    </citation>
    <scope>NUCLEOTIDE SEQUENCE [LARGE SCALE GENOMIC DNA]</scope>
    <source>
        <strain evidence="3">JCM 17771 / P3M-2</strain>
    </source>
</reference>
<dbReference type="STRING" id="1191523.MROS_0472"/>
<evidence type="ECO:0000313" key="3">
    <source>
        <dbReference type="Proteomes" id="UP000009011"/>
    </source>
</evidence>
<dbReference type="KEGG" id="mro:MROS_0472"/>
<dbReference type="HOGENOM" id="CLU_063015_0_0_10"/>
<organism evidence="2 3">
    <name type="scientific">Melioribacter roseus (strain DSM 23840 / JCM 17771 / VKM B-2668 / P3M-2)</name>
    <dbReference type="NCBI Taxonomy" id="1191523"/>
    <lineage>
        <taxon>Bacteria</taxon>
        <taxon>Pseudomonadati</taxon>
        <taxon>Ignavibacteriota</taxon>
        <taxon>Ignavibacteria</taxon>
        <taxon>Ignavibacteriales</taxon>
        <taxon>Melioribacteraceae</taxon>
        <taxon>Melioribacter</taxon>
    </lineage>
</organism>
<sequence>MPKELTRKEFLSNTSKYAIGAIAGVAGLNALSGGKILASPKDATWPWPYEALDPEDVRIRAHHLYWNDMDCCSGAYGGLVEALREKIGDPWTNMPIEVMLFGRGGGVGWGTLCGATNGGAALISLVVPKADSGKLINELWGWYCTEKLPSDAANQAAVDGKYIDKKYNDVLPQSVGGSVLCHASVSQWCMIAKKKVSDIERKERCARLAGDVAAKTAEILNAYFAGTFTSTYVTDEYAAQCQTCHGPAAFNTVMTQMDCEPCHGDPHSVTGLIESDGSIPSDYQLSQNYPNPFNPSTKIQFAIPKNEKVSVVVYDIMGQEVKRLIDHELLNPGKYTVEWNGTDNFGKKVTSGIYFARMTAGQYQFTRKMNLAK</sequence>
<dbReference type="RefSeq" id="WP_014855152.1">
    <property type="nucleotide sequence ID" value="NC_018178.1"/>
</dbReference>
<dbReference type="Proteomes" id="UP000009011">
    <property type="component" value="Chromosome"/>
</dbReference>
<dbReference type="SUPFAM" id="SSF48695">
    <property type="entry name" value="Multiheme cytochromes"/>
    <property type="match status" value="1"/>
</dbReference>
<dbReference type="Pfam" id="PF09719">
    <property type="entry name" value="C_GCAxxG_C_C"/>
    <property type="match status" value="1"/>
</dbReference>
<name>I6Z3I8_MELRP</name>
<dbReference type="Pfam" id="PF13860">
    <property type="entry name" value="FlgD_ig"/>
    <property type="match status" value="1"/>
</dbReference>
<dbReference type="EMBL" id="CP003557">
    <property type="protein sequence ID" value="AFN73715.1"/>
    <property type="molecule type" value="Genomic_DNA"/>
</dbReference>
<dbReference type="InterPro" id="IPR026444">
    <property type="entry name" value="Secre_tail"/>
</dbReference>
<accession>I6Z3I8</accession>
<dbReference type="InterPro" id="IPR010181">
    <property type="entry name" value="CGCAxxGCC_motif"/>
</dbReference>
<dbReference type="OrthoDB" id="5430146at2"/>
<dbReference type="AlphaFoldDB" id="I6Z3I8"/>
<protein>
    <submittedName>
        <fullName evidence="2">Split soret cytochrome c</fullName>
    </submittedName>
</protein>
<gene>
    <name evidence="2" type="ordered locus">MROS_0472</name>
</gene>
<dbReference type="InterPro" id="IPR036280">
    <property type="entry name" value="Multihaem_cyt_sf"/>
</dbReference>
<dbReference type="Gene3D" id="2.60.40.4070">
    <property type="match status" value="1"/>
</dbReference>
<dbReference type="NCBIfam" id="TIGR04183">
    <property type="entry name" value="Por_Secre_tail"/>
    <property type="match status" value="1"/>
</dbReference>
<feature type="domain" description="FlgD/Vpr Ig-like" evidence="1">
    <location>
        <begin position="303"/>
        <end position="360"/>
    </location>
</feature>
<proteinExistence type="predicted"/>